<feature type="compositionally biased region" description="Low complexity" evidence="3">
    <location>
        <begin position="1"/>
        <end position="23"/>
    </location>
</feature>
<evidence type="ECO:0000313" key="7">
    <source>
        <dbReference type="Proteomes" id="UP000016930"/>
    </source>
</evidence>
<dbReference type="SUPFAM" id="SSF48403">
    <property type="entry name" value="Ankyrin repeat"/>
    <property type="match status" value="1"/>
</dbReference>
<dbReference type="GO" id="GO:0003712">
    <property type="term" value="F:transcription coregulator activity"/>
    <property type="evidence" value="ECO:0007669"/>
    <property type="project" value="TreeGrafter"/>
</dbReference>
<feature type="compositionally biased region" description="Basic and acidic residues" evidence="3">
    <location>
        <begin position="917"/>
        <end position="937"/>
    </location>
</feature>
<feature type="compositionally biased region" description="Basic and acidic residues" evidence="3">
    <location>
        <begin position="410"/>
        <end position="426"/>
    </location>
</feature>
<sequence>MSSSSTTACSRSPSPAPATPESSDNLEPVVNQEDLSAWCHSLSAAGFLIGDEGNFTRDHKRHEGYEGGELELEDLLHDGLFEDPPSVPESSRTLSNVSLPLGIEVADLIRNRNCVAMTRPVPPPPSQPRKDPSSTSQRVVYPLKEACYNLPIMIPSIPEGGTKSRVETQVRLTVDLAHASASSGEPFKYDRVGSWKWLRLPKGTTTKKRTRKEGKLAQLPTSSNLSLDAPLEDSLYLTAEVTCASPPHTRVTCCSSCQAREAKRVARKIAARVRPARSDSDTQDEARIIPGRGKHEDTSNIVQFNCPEVLDFSTGSVILPLRITCYCRHHREKVGFLVHFTMLDHTGRTVGTGTTRPIMITDDHKSTGVNAQKSVSLPSTVEATPIPEWPSPSSPDQAEGLGSAKRRKSTVSDRLRKRSKPYDVERTSSMLSRRGSTASLNTPSALSSNFATRASTPYQSLSPTSPLQLASPEQTTLGIIESGNGNPTATSIAANFDPMGTLAEHVMSAFDTDIIMPDTHTLDPQTISLAQLNNQFMPASPLSPMSLSLDPSQTLGAPPQHIPFTLFNHEPLPPITSLPRPTIHRLIPSSGPTYGGIEITILGANFHSALQLNCVFGGTAASSTQRWSDNTLVCILPPNPTPGIVPVWFDGFSQEEDSSTPILFAYTDETDRALMELALQVVGLKMTGKIEDARNIAMRIVSTGDASEGDETSGTMVPDGMMQLAPDMSPLDLRRVLLSRAGVDGNFEKLILNFLTLLDVPVDKVEARDTSYISQPTASGQTLLHLAAFLNFPSLVEFLVVHQIDIDARDKNGYTALAMAAMKGHSECARLLVQAGADKEIVTVLGKTPAELAPTGFFDFAQHSASEGEPVREYDNDGDDEASAGEADSGDERVIKNSARDRAHRSSAYRRPTLARSKSDVNTDKEQRRQGKSMDNKAMEAGLQDDKQAVASFMDTLQRTLAQLQNPQGMIPNLPMPHLPNLAGMQAWGGLPQMQAVFPVLVPIPALSAIWGDRRAGGDDVQDGAQDDEKGNSAPAWLGRLNAQEWRASWEKWMTQAYAATRNGADLADSPPAYTPRTSDGLEVSLAGEKEVLPSSSSTSVDAPDTVVLFAPGSSAAEPATAAVAEDAGETLRIGRRQSRKMHKKHDRMLVLFWIPILLFGLAWACLHFMRVAFHATKAVVTLKAGLHV</sequence>
<dbReference type="GO" id="GO:0005634">
    <property type="term" value="C:nucleus"/>
    <property type="evidence" value="ECO:0007669"/>
    <property type="project" value="TreeGrafter"/>
</dbReference>
<dbReference type="SMART" id="SM00429">
    <property type="entry name" value="IPT"/>
    <property type="match status" value="1"/>
</dbReference>
<dbReference type="CDD" id="cd00102">
    <property type="entry name" value="IPT"/>
    <property type="match status" value="1"/>
</dbReference>
<feature type="region of interest" description="Disordered" evidence="3">
    <location>
        <begin position="350"/>
        <end position="444"/>
    </location>
</feature>
<dbReference type="InterPro" id="IPR057962">
    <property type="entry name" value="SPT23_MGA2_DBD"/>
</dbReference>
<feature type="region of interest" description="Disordered" evidence="3">
    <location>
        <begin position="865"/>
        <end position="937"/>
    </location>
</feature>
<dbReference type="Pfam" id="PF01833">
    <property type="entry name" value="TIG"/>
    <property type="match status" value="1"/>
</dbReference>
<dbReference type="PANTHER" id="PTHR23335">
    <property type="entry name" value="CALMODULIN-BINDING TRANSCRIPTION ACTIVATOR CAMTA"/>
    <property type="match status" value="1"/>
</dbReference>
<dbReference type="HOGENOM" id="CLU_003912_0_0_1"/>
<evidence type="ECO:0000256" key="1">
    <source>
        <dbReference type="ARBA" id="ARBA00023043"/>
    </source>
</evidence>
<dbReference type="PROSITE" id="PS50297">
    <property type="entry name" value="ANK_REP_REGION"/>
    <property type="match status" value="2"/>
</dbReference>
<keyword evidence="4" id="KW-0472">Membrane</keyword>
<keyword evidence="7" id="KW-1185">Reference proteome</keyword>
<feature type="region of interest" description="Disordered" evidence="3">
    <location>
        <begin position="1"/>
        <end position="29"/>
    </location>
</feature>
<dbReference type="InterPro" id="IPR002110">
    <property type="entry name" value="Ankyrin_rpt"/>
</dbReference>
<dbReference type="STRING" id="914234.M2RGI2"/>
<protein>
    <recommendedName>
        <fullName evidence="5">IPT/TIG domain-containing protein</fullName>
    </recommendedName>
</protein>
<evidence type="ECO:0000313" key="6">
    <source>
        <dbReference type="EMBL" id="EMD37567.1"/>
    </source>
</evidence>
<accession>M2RGI2</accession>
<dbReference type="PROSITE" id="PS50088">
    <property type="entry name" value="ANK_REPEAT"/>
    <property type="match status" value="2"/>
</dbReference>
<dbReference type="PANTHER" id="PTHR23335:SF1">
    <property type="entry name" value="CALMODULIN-BINDING TRANSCRIPTION ACTIVATOR, ISOFORM F"/>
    <property type="match status" value="1"/>
</dbReference>
<keyword evidence="4" id="KW-1133">Transmembrane helix</keyword>
<evidence type="ECO:0000259" key="5">
    <source>
        <dbReference type="SMART" id="SM00429"/>
    </source>
</evidence>
<dbReference type="Pfam" id="PF25603">
    <property type="entry name" value="SPT23_MGA2_DBD"/>
    <property type="match status" value="1"/>
</dbReference>
<feature type="compositionally biased region" description="Polar residues" evidence="3">
    <location>
        <begin position="427"/>
        <end position="444"/>
    </location>
</feature>
<dbReference type="Pfam" id="PF12796">
    <property type="entry name" value="Ank_2"/>
    <property type="match status" value="1"/>
</dbReference>
<feature type="region of interest" description="Disordered" evidence="3">
    <location>
        <begin position="117"/>
        <end position="137"/>
    </location>
</feature>
<dbReference type="Gene3D" id="1.25.40.20">
    <property type="entry name" value="Ankyrin repeat-containing domain"/>
    <property type="match status" value="1"/>
</dbReference>
<dbReference type="InterPro" id="IPR002909">
    <property type="entry name" value="IPT_dom"/>
</dbReference>
<feature type="compositionally biased region" description="Basic and acidic residues" evidence="3">
    <location>
        <begin position="890"/>
        <end position="901"/>
    </location>
</feature>
<dbReference type="AlphaFoldDB" id="M2RGI2"/>
<dbReference type="Gene3D" id="2.60.40.10">
    <property type="entry name" value="Immunoglobulins"/>
    <property type="match status" value="1"/>
</dbReference>
<feature type="domain" description="IPT/TIG" evidence="5">
    <location>
        <begin position="580"/>
        <end position="667"/>
    </location>
</feature>
<keyword evidence="4" id="KW-0812">Transmembrane</keyword>
<feature type="repeat" description="ANK" evidence="2">
    <location>
        <begin position="812"/>
        <end position="844"/>
    </location>
</feature>
<feature type="transmembrane region" description="Helical" evidence="4">
    <location>
        <begin position="1149"/>
        <end position="1170"/>
    </location>
</feature>
<dbReference type="SMART" id="SM00248">
    <property type="entry name" value="ANK"/>
    <property type="match status" value="2"/>
</dbReference>
<proteinExistence type="predicted"/>
<evidence type="ECO:0000256" key="4">
    <source>
        <dbReference type="SAM" id="Phobius"/>
    </source>
</evidence>
<reference evidence="6 7" key="1">
    <citation type="journal article" date="2012" name="Proc. Natl. Acad. Sci. U.S.A.">
        <title>Comparative genomics of Ceriporiopsis subvermispora and Phanerochaete chrysosporium provide insight into selective ligninolysis.</title>
        <authorList>
            <person name="Fernandez-Fueyo E."/>
            <person name="Ruiz-Duenas F.J."/>
            <person name="Ferreira P."/>
            <person name="Floudas D."/>
            <person name="Hibbett D.S."/>
            <person name="Canessa P."/>
            <person name="Larrondo L.F."/>
            <person name="James T.Y."/>
            <person name="Seelenfreund D."/>
            <person name="Lobos S."/>
            <person name="Polanco R."/>
            <person name="Tello M."/>
            <person name="Honda Y."/>
            <person name="Watanabe T."/>
            <person name="Watanabe T."/>
            <person name="Ryu J.S."/>
            <person name="Kubicek C.P."/>
            <person name="Schmoll M."/>
            <person name="Gaskell J."/>
            <person name="Hammel K.E."/>
            <person name="St John F.J."/>
            <person name="Vanden Wymelenberg A."/>
            <person name="Sabat G."/>
            <person name="Splinter BonDurant S."/>
            <person name="Syed K."/>
            <person name="Yadav J.S."/>
            <person name="Doddapaneni H."/>
            <person name="Subramanian V."/>
            <person name="Lavin J.L."/>
            <person name="Oguiza J.A."/>
            <person name="Perez G."/>
            <person name="Pisabarro A.G."/>
            <person name="Ramirez L."/>
            <person name="Santoyo F."/>
            <person name="Master E."/>
            <person name="Coutinho P.M."/>
            <person name="Henrissat B."/>
            <person name="Lombard V."/>
            <person name="Magnuson J.K."/>
            <person name="Kuees U."/>
            <person name="Hori C."/>
            <person name="Igarashi K."/>
            <person name="Samejima M."/>
            <person name="Held B.W."/>
            <person name="Barry K.W."/>
            <person name="LaButti K.M."/>
            <person name="Lapidus A."/>
            <person name="Lindquist E.A."/>
            <person name="Lucas S.M."/>
            <person name="Riley R."/>
            <person name="Salamov A.A."/>
            <person name="Hoffmeister D."/>
            <person name="Schwenk D."/>
            <person name="Hadar Y."/>
            <person name="Yarden O."/>
            <person name="de Vries R.P."/>
            <person name="Wiebenga A."/>
            <person name="Stenlid J."/>
            <person name="Eastwood D."/>
            <person name="Grigoriev I.V."/>
            <person name="Berka R.M."/>
            <person name="Blanchette R.A."/>
            <person name="Kersten P."/>
            <person name="Martinez A.T."/>
            <person name="Vicuna R."/>
            <person name="Cullen D."/>
        </authorList>
    </citation>
    <scope>NUCLEOTIDE SEQUENCE [LARGE SCALE GENOMIC DNA]</scope>
    <source>
        <strain evidence="6 7">B</strain>
    </source>
</reference>
<gene>
    <name evidence="6" type="ORF">CERSUDRAFT_154277</name>
</gene>
<dbReference type="EMBL" id="KB445796">
    <property type="protein sequence ID" value="EMD37567.1"/>
    <property type="molecule type" value="Genomic_DNA"/>
</dbReference>
<evidence type="ECO:0000256" key="3">
    <source>
        <dbReference type="SAM" id="MobiDB-lite"/>
    </source>
</evidence>
<dbReference type="InterPro" id="IPR014756">
    <property type="entry name" value="Ig_E-set"/>
</dbReference>
<dbReference type="InterPro" id="IPR036770">
    <property type="entry name" value="Ankyrin_rpt-contain_sf"/>
</dbReference>
<dbReference type="GO" id="GO:0006357">
    <property type="term" value="P:regulation of transcription by RNA polymerase II"/>
    <property type="evidence" value="ECO:0007669"/>
    <property type="project" value="TreeGrafter"/>
</dbReference>
<dbReference type="SUPFAM" id="SSF81296">
    <property type="entry name" value="E set domains"/>
    <property type="match status" value="1"/>
</dbReference>
<organism evidence="6 7">
    <name type="scientific">Ceriporiopsis subvermispora (strain B)</name>
    <name type="common">White-rot fungus</name>
    <name type="synonym">Gelatoporia subvermispora</name>
    <dbReference type="NCBI Taxonomy" id="914234"/>
    <lineage>
        <taxon>Eukaryota</taxon>
        <taxon>Fungi</taxon>
        <taxon>Dikarya</taxon>
        <taxon>Basidiomycota</taxon>
        <taxon>Agaricomycotina</taxon>
        <taxon>Agaricomycetes</taxon>
        <taxon>Polyporales</taxon>
        <taxon>Gelatoporiaceae</taxon>
        <taxon>Gelatoporia</taxon>
    </lineage>
</organism>
<dbReference type="GO" id="GO:0003690">
    <property type="term" value="F:double-stranded DNA binding"/>
    <property type="evidence" value="ECO:0007669"/>
    <property type="project" value="TreeGrafter"/>
</dbReference>
<dbReference type="OrthoDB" id="71307at2759"/>
<feature type="region of interest" description="Disordered" evidence="3">
    <location>
        <begin position="1014"/>
        <end position="1036"/>
    </location>
</feature>
<feature type="compositionally biased region" description="Polar residues" evidence="3">
    <location>
        <begin position="367"/>
        <end position="382"/>
    </location>
</feature>
<dbReference type="Proteomes" id="UP000016930">
    <property type="component" value="Unassembled WGS sequence"/>
</dbReference>
<dbReference type="InterPro" id="IPR013783">
    <property type="entry name" value="Ig-like_fold"/>
</dbReference>
<feature type="repeat" description="ANK" evidence="2">
    <location>
        <begin position="779"/>
        <end position="811"/>
    </location>
</feature>
<evidence type="ECO:0000256" key="2">
    <source>
        <dbReference type="PROSITE-ProRule" id="PRU00023"/>
    </source>
</evidence>
<name>M2RGI2_CERS8</name>
<keyword evidence="1 2" id="KW-0040">ANK repeat</keyword>